<evidence type="ECO:0000313" key="2">
    <source>
        <dbReference type="EMBL" id="MET3732321.1"/>
    </source>
</evidence>
<proteinExistence type="predicted"/>
<protein>
    <recommendedName>
        <fullName evidence="4">2-dehydro-3-deoxyphosphooctonate aldolase</fullName>
    </recommendedName>
</protein>
<sequence length="132" mass="14715">MKIALFSSCLLIVMACTTAKESTTTKNFSEKNKDLRYGYSASNPIKVGGVTDGPARERDYLYSLSGPSGEKIWFSRQGSCCAFKTENSPFGDNALLDKYSVTYEGKGDTVTLYLNMYDEDVLYAPEGFKFRM</sequence>
<reference evidence="2 3" key="1">
    <citation type="submission" date="2024-06" db="EMBL/GenBank/DDBJ databases">
        <title>Genomic Encyclopedia of Type Strains, Phase IV (KMG-IV): sequencing the most valuable type-strain genomes for metagenomic binning, comparative biology and taxonomic classification.</title>
        <authorList>
            <person name="Goeker M."/>
        </authorList>
    </citation>
    <scope>NUCLEOTIDE SEQUENCE [LARGE SCALE GENOMIC DNA]</scope>
    <source>
        <strain evidence="2 3">DSM 29388</strain>
    </source>
</reference>
<organism evidence="2 3">
    <name type="scientific">Moheibacter stercoris</name>
    <dbReference type="NCBI Taxonomy" id="1628251"/>
    <lineage>
        <taxon>Bacteria</taxon>
        <taxon>Pseudomonadati</taxon>
        <taxon>Bacteroidota</taxon>
        <taxon>Flavobacteriia</taxon>
        <taxon>Flavobacteriales</taxon>
        <taxon>Weeksellaceae</taxon>
        <taxon>Moheibacter</taxon>
    </lineage>
</organism>
<name>A0ABV2LUU3_9FLAO</name>
<evidence type="ECO:0008006" key="4">
    <source>
        <dbReference type="Google" id="ProtNLM"/>
    </source>
</evidence>
<dbReference type="Proteomes" id="UP001549146">
    <property type="component" value="Unassembled WGS sequence"/>
</dbReference>
<keyword evidence="1" id="KW-0732">Signal</keyword>
<feature type="chain" id="PRO_5045689400" description="2-dehydro-3-deoxyphosphooctonate aldolase" evidence="1">
    <location>
        <begin position="20"/>
        <end position="132"/>
    </location>
</feature>
<keyword evidence="3" id="KW-1185">Reference proteome</keyword>
<dbReference type="RefSeq" id="WP_354509434.1">
    <property type="nucleotide sequence ID" value="NZ_JBEPMO010000011.1"/>
</dbReference>
<gene>
    <name evidence="2" type="ORF">ABID46_001910</name>
</gene>
<dbReference type="PROSITE" id="PS51257">
    <property type="entry name" value="PROKAR_LIPOPROTEIN"/>
    <property type="match status" value="1"/>
</dbReference>
<accession>A0ABV2LUU3</accession>
<evidence type="ECO:0000313" key="3">
    <source>
        <dbReference type="Proteomes" id="UP001549146"/>
    </source>
</evidence>
<feature type="signal peptide" evidence="1">
    <location>
        <begin position="1"/>
        <end position="19"/>
    </location>
</feature>
<dbReference type="EMBL" id="JBEPMO010000011">
    <property type="protein sequence ID" value="MET3732321.1"/>
    <property type="molecule type" value="Genomic_DNA"/>
</dbReference>
<evidence type="ECO:0000256" key="1">
    <source>
        <dbReference type="SAM" id="SignalP"/>
    </source>
</evidence>
<comment type="caution">
    <text evidence="2">The sequence shown here is derived from an EMBL/GenBank/DDBJ whole genome shotgun (WGS) entry which is preliminary data.</text>
</comment>